<dbReference type="OrthoDB" id="1361519at2"/>
<dbReference type="Proteomes" id="UP000253235">
    <property type="component" value="Unassembled WGS sequence"/>
</dbReference>
<keyword evidence="2" id="KW-1185">Reference proteome</keyword>
<sequence>MKVKLLNAPIIFLDYSGDVLTGYYLISNRWTVLNDVYITFVRRKGIGYCYNLTWAGPLTKSEAEKLSCDNETILAVRHDVIKPFLQFLDDEVFLPNSVEVRTIIGLDCDQLNLAN</sequence>
<evidence type="ECO:0000313" key="2">
    <source>
        <dbReference type="Proteomes" id="UP000253235"/>
    </source>
</evidence>
<evidence type="ECO:0000313" key="1">
    <source>
        <dbReference type="EMBL" id="RYJ53542.1"/>
    </source>
</evidence>
<protein>
    <submittedName>
        <fullName evidence="1">Uncharacterized protein</fullName>
    </submittedName>
</protein>
<dbReference type="AlphaFoldDB" id="A0A482U0G8"/>
<comment type="caution">
    <text evidence="1">The sequence shown here is derived from an EMBL/GenBank/DDBJ whole genome shotgun (WGS) entry which is preliminary data.</text>
</comment>
<name>A0A482U0G8_9FLAO</name>
<gene>
    <name evidence="1" type="ORF">DR871_005690</name>
</gene>
<organism evidence="1 2">
    <name type="scientific">Flavobacterium petrolei</name>
    <dbReference type="NCBI Taxonomy" id="2259594"/>
    <lineage>
        <taxon>Bacteria</taxon>
        <taxon>Pseudomonadati</taxon>
        <taxon>Bacteroidota</taxon>
        <taxon>Flavobacteriia</taxon>
        <taxon>Flavobacteriales</taxon>
        <taxon>Flavobacteriaceae</taxon>
        <taxon>Flavobacterium</taxon>
    </lineage>
</organism>
<accession>A0A482U0G8</accession>
<proteinExistence type="predicted"/>
<dbReference type="RefSeq" id="WP_113664464.1">
    <property type="nucleotide sequence ID" value="NZ_QNVY02000001.1"/>
</dbReference>
<reference evidence="1 2" key="1">
    <citation type="submission" date="2019-01" db="EMBL/GenBank/DDBJ databases">
        <title>Flavobacterium sp. nov. isolated from arctic soil.</title>
        <authorList>
            <person name="Kim D.-U."/>
        </authorList>
    </citation>
    <scope>NUCLEOTIDE SEQUENCE [LARGE SCALE GENOMIC DNA]</scope>
    <source>
        <strain evidence="1 2">Kopri-42</strain>
    </source>
</reference>
<dbReference type="EMBL" id="QNVY02000001">
    <property type="protein sequence ID" value="RYJ53542.1"/>
    <property type="molecule type" value="Genomic_DNA"/>
</dbReference>